<dbReference type="SUPFAM" id="SSF50486">
    <property type="entry name" value="FMT C-terminal domain-like"/>
    <property type="match status" value="1"/>
</dbReference>
<dbReference type="PANTHER" id="PTHR11138:SF5">
    <property type="entry name" value="METHIONYL-TRNA FORMYLTRANSFERASE, MITOCHONDRIAL"/>
    <property type="match status" value="1"/>
</dbReference>
<evidence type="ECO:0000313" key="8">
    <source>
        <dbReference type="EMBL" id="NYD26565.1"/>
    </source>
</evidence>
<dbReference type="InterPro" id="IPR036477">
    <property type="entry name" value="Formyl_transf_N_sf"/>
</dbReference>
<feature type="domain" description="Formyl transferase N-terminal" evidence="6">
    <location>
        <begin position="1"/>
        <end position="178"/>
    </location>
</feature>
<evidence type="ECO:0000259" key="6">
    <source>
        <dbReference type="Pfam" id="PF00551"/>
    </source>
</evidence>
<dbReference type="InterPro" id="IPR011034">
    <property type="entry name" value="Formyl_transferase-like_C_sf"/>
</dbReference>
<dbReference type="Proteomes" id="UP000586095">
    <property type="component" value="Unassembled WGS sequence"/>
</dbReference>
<evidence type="ECO:0000259" key="7">
    <source>
        <dbReference type="Pfam" id="PF02911"/>
    </source>
</evidence>
<evidence type="ECO:0000313" key="9">
    <source>
        <dbReference type="Proteomes" id="UP000586095"/>
    </source>
</evidence>
<sequence>MRIVFAGTPEFAVPSLRALVDAGHDVVGVVTREDAPLGRKRVLTPSPVAQAASELGIDTLKANRLGDEATAWVQDRAPELGVIVAYGGLIREPLLSSPAHGWINLHFSDLPRWRGAAPVQRALMAGEQELGVTVFRLVAALDAGDVLTRGSTTFAPGTSAGEALTALSASGTDALLRAVALLAEDPEAGEAQVGEDTYAHKLSREDGLIAFGSGASAEAVLAHWAGVTPEPGAYALIGGDPIKLTELRPLDAGLAAAVPADLAPGEARLVAKRAVVGCGTVNAAGSAAGLELARVQPAGKPAMDGAAWLRGRDGKADLA</sequence>
<organism evidence="8 9">
    <name type="scientific">Leucobacter aridicollis</name>
    <dbReference type="NCBI Taxonomy" id="283878"/>
    <lineage>
        <taxon>Bacteria</taxon>
        <taxon>Bacillati</taxon>
        <taxon>Actinomycetota</taxon>
        <taxon>Actinomycetes</taxon>
        <taxon>Micrococcales</taxon>
        <taxon>Microbacteriaceae</taxon>
        <taxon>Leucobacter</taxon>
    </lineage>
</organism>
<accession>A0A852R4W0</accession>
<keyword evidence="3 5" id="KW-0808">Transferase</keyword>
<feature type="binding site" evidence="5">
    <location>
        <begin position="108"/>
        <end position="111"/>
    </location>
    <ligand>
        <name>(6S)-5,6,7,8-tetrahydrofolate</name>
        <dbReference type="ChEBI" id="CHEBI:57453"/>
    </ligand>
</feature>
<evidence type="ECO:0000256" key="1">
    <source>
        <dbReference type="ARBA" id="ARBA00010699"/>
    </source>
</evidence>
<dbReference type="InterPro" id="IPR044135">
    <property type="entry name" value="Met-tRNA-FMT_C"/>
</dbReference>
<evidence type="ECO:0000256" key="2">
    <source>
        <dbReference type="ARBA" id="ARBA00012261"/>
    </source>
</evidence>
<evidence type="ECO:0000256" key="4">
    <source>
        <dbReference type="ARBA" id="ARBA00022917"/>
    </source>
</evidence>
<dbReference type="RefSeq" id="WP_185986741.1">
    <property type="nucleotide sequence ID" value="NZ_BAAALZ010000005.1"/>
</dbReference>
<reference evidence="8 9" key="1">
    <citation type="submission" date="2020-07" db="EMBL/GenBank/DDBJ databases">
        <title>Sequencing the genomes of 1000 actinobacteria strains.</title>
        <authorList>
            <person name="Klenk H.-P."/>
        </authorList>
    </citation>
    <scope>NUCLEOTIDE SEQUENCE [LARGE SCALE GENOMIC DNA]</scope>
    <source>
        <strain evidence="8 9">DSM 17380</strain>
    </source>
</reference>
<name>A0A852R4W0_9MICO</name>
<dbReference type="Gene3D" id="3.40.50.12230">
    <property type="match status" value="1"/>
</dbReference>
<dbReference type="CDD" id="cd08646">
    <property type="entry name" value="FMT_core_Met-tRNA-FMT_N"/>
    <property type="match status" value="1"/>
</dbReference>
<dbReference type="AlphaFoldDB" id="A0A852R4W0"/>
<dbReference type="InterPro" id="IPR005794">
    <property type="entry name" value="Fmt"/>
</dbReference>
<comment type="similarity">
    <text evidence="1 5">Belongs to the Fmt family.</text>
</comment>
<dbReference type="CDD" id="cd08704">
    <property type="entry name" value="Met_tRNA_FMT_C"/>
    <property type="match status" value="1"/>
</dbReference>
<evidence type="ECO:0000256" key="3">
    <source>
        <dbReference type="ARBA" id="ARBA00022679"/>
    </source>
</evidence>
<dbReference type="InterPro" id="IPR005793">
    <property type="entry name" value="Formyl_trans_C"/>
</dbReference>
<dbReference type="GO" id="GO:0005829">
    <property type="term" value="C:cytosol"/>
    <property type="evidence" value="ECO:0007669"/>
    <property type="project" value="TreeGrafter"/>
</dbReference>
<dbReference type="SUPFAM" id="SSF53328">
    <property type="entry name" value="Formyltransferase"/>
    <property type="match status" value="1"/>
</dbReference>
<comment type="caution">
    <text evidence="8">The sequence shown here is derived from an EMBL/GenBank/DDBJ whole genome shotgun (WGS) entry which is preliminary data.</text>
</comment>
<dbReference type="InterPro" id="IPR002376">
    <property type="entry name" value="Formyl_transf_N"/>
</dbReference>
<evidence type="ECO:0000256" key="5">
    <source>
        <dbReference type="HAMAP-Rule" id="MF_00182"/>
    </source>
</evidence>
<dbReference type="Pfam" id="PF02911">
    <property type="entry name" value="Formyl_trans_C"/>
    <property type="match status" value="1"/>
</dbReference>
<feature type="domain" description="Formyl transferase C-terminal" evidence="7">
    <location>
        <begin position="201"/>
        <end position="312"/>
    </location>
</feature>
<comment type="catalytic activity">
    <reaction evidence="5">
        <text>L-methionyl-tRNA(fMet) + (6R)-10-formyltetrahydrofolate = N-formyl-L-methionyl-tRNA(fMet) + (6S)-5,6,7,8-tetrahydrofolate + H(+)</text>
        <dbReference type="Rhea" id="RHEA:24380"/>
        <dbReference type="Rhea" id="RHEA-COMP:9952"/>
        <dbReference type="Rhea" id="RHEA-COMP:9953"/>
        <dbReference type="ChEBI" id="CHEBI:15378"/>
        <dbReference type="ChEBI" id="CHEBI:57453"/>
        <dbReference type="ChEBI" id="CHEBI:78530"/>
        <dbReference type="ChEBI" id="CHEBI:78844"/>
        <dbReference type="ChEBI" id="CHEBI:195366"/>
        <dbReference type="EC" id="2.1.2.9"/>
    </reaction>
</comment>
<dbReference type="Pfam" id="PF00551">
    <property type="entry name" value="Formyl_trans_N"/>
    <property type="match status" value="1"/>
</dbReference>
<keyword evidence="9" id="KW-1185">Reference proteome</keyword>
<dbReference type="PANTHER" id="PTHR11138">
    <property type="entry name" value="METHIONYL-TRNA FORMYLTRANSFERASE"/>
    <property type="match status" value="1"/>
</dbReference>
<dbReference type="InterPro" id="IPR041711">
    <property type="entry name" value="Met-tRNA-FMT_N"/>
</dbReference>
<keyword evidence="4 5" id="KW-0648">Protein biosynthesis</keyword>
<gene>
    <name evidence="5" type="primary">fmt</name>
    <name evidence="8" type="ORF">BJ960_001368</name>
</gene>
<comment type="function">
    <text evidence="5">Attaches a formyl group to the free amino group of methionyl-tRNA(fMet). The formyl group appears to play a dual role in the initiator identity of N-formylmethionyl-tRNA by promoting its recognition by IF2 and preventing the misappropriation of this tRNA by the elongation apparatus.</text>
</comment>
<dbReference type="EMBL" id="JACCBD010000001">
    <property type="protein sequence ID" value="NYD26565.1"/>
    <property type="molecule type" value="Genomic_DNA"/>
</dbReference>
<dbReference type="GO" id="GO:0004479">
    <property type="term" value="F:methionyl-tRNA formyltransferase activity"/>
    <property type="evidence" value="ECO:0007669"/>
    <property type="project" value="UniProtKB-UniRule"/>
</dbReference>
<dbReference type="EC" id="2.1.2.9" evidence="2 5"/>
<protein>
    <recommendedName>
        <fullName evidence="2 5">Methionyl-tRNA formyltransferase</fullName>
        <ecNumber evidence="2 5">2.1.2.9</ecNumber>
    </recommendedName>
</protein>
<proteinExistence type="inferred from homology"/>
<dbReference type="HAMAP" id="MF_00182">
    <property type="entry name" value="Formyl_trans"/>
    <property type="match status" value="1"/>
</dbReference>